<gene>
    <name evidence="1" type="ORF">O3P16_02120</name>
</gene>
<sequence length="268" mass="30360">MKGFLPHTILFGTMLSLYACSGPAQLSLDKTNWNTYDNYTVKKTHKLFKGEKLIFGEFATEDFKRSWTKNSGHSYGIGSGIVTDYDYTNLITWSKLTSRQKMSFVLTNEKQTEFAEVFGLTEVKSDQIEVGRNPNTIFNIGLDIVTNLLKTPSNILYTQIYTGRQAPYELLLDDTQANMHRKKYYGVMARNDRDYYIIKPMYQLNNKKNEATVIPFGVIGYEFFNVHDEPVAAVSLLGQGSVYLNTSDSKERILLAAACSAILLKGDL</sequence>
<reference evidence="1 2" key="1">
    <citation type="submission" date="2022-12" db="EMBL/GenBank/DDBJ databases">
        <title>Chitinophagaceae gen. sp. nov., a new member of the family Chitinophagaceae, isolated from soil in a chemical factory.</title>
        <authorList>
            <person name="Ke Z."/>
        </authorList>
    </citation>
    <scope>NUCLEOTIDE SEQUENCE [LARGE SCALE GENOMIC DNA]</scope>
    <source>
        <strain evidence="1 2">LY-5</strain>
    </source>
</reference>
<proteinExistence type="predicted"/>
<accession>A0ABT4UFP6</accession>
<evidence type="ECO:0000313" key="1">
    <source>
        <dbReference type="EMBL" id="MDA3613590.1"/>
    </source>
</evidence>
<organism evidence="1 2">
    <name type="scientific">Polluticaenibacter yanchengensis</name>
    <dbReference type="NCBI Taxonomy" id="3014562"/>
    <lineage>
        <taxon>Bacteria</taxon>
        <taxon>Pseudomonadati</taxon>
        <taxon>Bacteroidota</taxon>
        <taxon>Chitinophagia</taxon>
        <taxon>Chitinophagales</taxon>
        <taxon>Chitinophagaceae</taxon>
        <taxon>Polluticaenibacter</taxon>
    </lineage>
</organism>
<name>A0ABT4UFP6_9BACT</name>
<dbReference type="Proteomes" id="UP001210231">
    <property type="component" value="Unassembled WGS sequence"/>
</dbReference>
<dbReference type="EMBL" id="JAQGEF010000002">
    <property type="protein sequence ID" value="MDA3613590.1"/>
    <property type="molecule type" value="Genomic_DNA"/>
</dbReference>
<keyword evidence="2" id="KW-1185">Reference proteome</keyword>
<evidence type="ECO:0008006" key="3">
    <source>
        <dbReference type="Google" id="ProtNLM"/>
    </source>
</evidence>
<dbReference type="PROSITE" id="PS51257">
    <property type="entry name" value="PROKAR_LIPOPROTEIN"/>
    <property type="match status" value="1"/>
</dbReference>
<comment type="caution">
    <text evidence="1">The sequence shown here is derived from an EMBL/GenBank/DDBJ whole genome shotgun (WGS) entry which is preliminary data.</text>
</comment>
<dbReference type="RefSeq" id="WP_407029920.1">
    <property type="nucleotide sequence ID" value="NZ_JAQGEF010000002.1"/>
</dbReference>
<evidence type="ECO:0000313" key="2">
    <source>
        <dbReference type="Proteomes" id="UP001210231"/>
    </source>
</evidence>
<protein>
    <recommendedName>
        <fullName evidence="3">Lipoprotein</fullName>
    </recommendedName>
</protein>